<accession>A0A4D6NI17</accession>
<feature type="domain" description="Disease resistance protein winged helix" evidence="3">
    <location>
        <begin position="161"/>
        <end position="213"/>
    </location>
</feature>
<name>A0A4D6NI17_VIGUN</name>
<dbReference type="Proteomes" id="UP000501690">
    <property type="component" value="Linkage Group LG10"/>
</dbReference>
<dbReference type="AlphaFoldDB" id="A0A4D6NI17"/>
<keyword evidence="6" id="KW-1185">Reference proteome</keyword>
<proteinExistence type="predicted"/>
<organism evidence="5 6">
    <name type="scientific">Vigna unguiculata</name>
    <name type="common">Cowpea</name>
    <dbReference type="NCBI Taxonomy" id="3917"/>
    <lineage>
        <taxon>Eukaryota</taxon>
        <taxon>Viridiplantae</taxon>
        <taxon>Streptophyta</taxon>
        <taxon>Embryophyta</taxon>
        <taxon>Tracheophyta</taxon>
        <taxon>Spermatophyta</taxon>
        <taxon>Magnoliopsida</taxon>
        <taxon>eudicotyledons</taxon>
        <taxon>Gunneridae</taxon>
        <taxon>Pentapetalae</taxon>
        <taxon>rosids</taxon>
        <taxon>fabids</taxon>
        <taxon>Fabales</taxon>
        <taxon>Fabaceae</taxon>
        <taxon>Papilionoideae</taxon>
        <taxon>50 kb inversion clade</taxon>
        <taxon>NPAAA clade</taxon>
        <taxon>indigoferoid/millettioid clade</taxon>
        <taxon>Phaseoleae</taxon>
        <taxon>Vigna</taxon>
    </lineage>
</organism>
<keyword evidence="1" id="KW-0677">Repeat</keyword>
<evidence type="ECO:0000313" key="5">
    <source>
        <dbReference type="EMBL" id="QCE12294.1"/>
    </source>
</evidence>
<dbReference type="InterPro" id="IPR055414">
    <property type="entry name" value="LRR_R13L4/SHOC2-like"/>
</dbReference>
<evidence type="ECO:0000313" key="6">
    <source>
        <dbReference type="Proteomes" id="UP000501690"/>
    </source>
</evidence>
<dbReference type="SUPFAM" id="SSF52047">
    <property type="entry name" value="RNI-like"/>
    <property type="match status" value="1"/>
</dbReference>
<keyword evidence="2" id="KW-0175">Coiled coil</keyword>
<feature type="coiled-coil region" evidence="2">
    <location>
        <begin position="31"/>
        <end position="61"/>
    </location>
</feature>
<dbReference type="Pfam" id="PF23559">
    <property type="entry name" value="WHD_DRP"/>
    <property type="match status" value="1"/>
</dbReference>
<protein>
    <submittedName>
        <fullName evidence="5">Disease resistance protein RPM1</fullName>
    </submittedName>
</protein>
<dbReference type="InterPro" id="IPR032675">
    <property type="entry name" value="LRR_dom_sf"/>
</dbReference>
<gene>
    <name evidence="5" type="ORF">DEO72_LG10g3536</name>
</gene>
<feature type="domain" description="Disease resistance R13L4/SHOC-2-like LRR" evidence="4">
    <location>
        <begin position="300"/>
        <end position="531"/>
    </location>
</feature>
<dbReference type="PANTHER" id="PTHR23155:SF1076">
    <property type="entry name" value="LEUCINE-RICH REPEAT (LRR) FAMILY PROTEIN-RELATED"/>
    <property type="match status" value="1"/>
</dbReference>
<dbReference type="Pfam" id="PF23598">
    <property type="entry name" value="LRR_14"/>
    <property type="match status" value="1"/>
</dbReference>
<dbReference type="GO" id="GO:0098542">
    <property type="term" value="P:defense response to other organism"/>
    <property type="evidence" value="ECO:0007669"/>
    <property type="project" value="TreeGrafter"/>
</dbReference>
<dbReference type="PANTHER" id="PTHR23155">
    <property type="entry name" value="DISEASE RESISTANCE PROTEIN RP"/>
    <property type="match status" value="1"/>
</dbReference>
<evidence type="ECO:0000256" key="2">
    <source>
        <dbReference type="SAM" id="Coils"/>
    </source>
</evidence>
<evidence type="ECO:0000256" key="1">
    <source>
        <dbReference type="ARBA" id="ARBA00022737"/>
    </source>
</evidence>
<dbReference type="Gene3D" id="3.80.10.10">
    <property type="entry name" value="Ribonuclease Inhibitor"/>
    <property type="match status" value="1"/>
</dbReference>
<dbReference type="InterPro" id="IPR044974">
    <property type="entry name" value="Disease_R_plants"/>
</dbReference>
<dbReference type="InterPro" id="IPR058922">
    <property type="entry name" value="WHD_DRP"/>
</dbReference>
<dbReference type="EMBL" id="CP039354">
    <property type="protein sequence ID" value="QCE12294.1"/>
    <property type="molecule type" value="Genomic_DNA"/>
</dbReference>
<sequence>MSIPTNKMKAVALLLKRVKTARRQFRERGRDESLDGNLEKLRRELNKIRKLFEKVKNNEQELLHTLSKVDGHLRTLDSKRLNQDMNDICKRIRDSAQKLLPKGDFDDSSGEEDDDRRVILLHPSRPSSKQHKNQLPQHKKLNMNLRVLETYERNCLLSLLVFPEGAVIKKRQTIYWWIGEGFLESTELKTAEEEGEDVIDKLLKSNVILAYGNRECPIVNKFQINPLVRPKLVILSRENHRSYPFPLRIPYSHIRSKWSVLEQKKVTLGENSLKPESRINTIFNVGASYLNFGSQWLDKSIQNLKVLQLGRWQDSPSHHIEVGSEKFLQKLQNQKNLTYFSLRGISRISELPPSITLLERLQILDLKACHNLETLPNDISSMKSMTHLILSQCYLLEGMPKGIEKLTQLQVLEGYVVGNSRKSPQRISELANLKNLKRLSIHIGSEAVIKEGEFESWREMLALEQLKISWGVSCKGYSDIKVILPLRLKRLHLEGFPGDEIPEWLKPSKLPEGCKELKLMGGMLKSMNHEDNIGWRMEIVRLMYLKHLKLELTNLSELFPLLRYAEIKQNSKRTQMLSLN</sequence>
<evidence type="ECO:0000259" key="4">
    <source>
        <dbReference type="Pfam" id="PF23598"/>
    </source>
</evidence>
<reference evidence="5 6" key="1">
    <citation type="submission" date="2019-04" db="EMBL/GenBank/DDBJ databases">
        <title>An improved genome assembly and genetic linkage map for asparagus bean, Vigna unguiculata ssp. sesquipedialis.</title>
        <authorList>
            <person name="Xia Q."/>
            <person name="Zhang R."/>
            <person name="Dong Y."/>
        </authorList>
    </citation>
    <scope>NUCLEOTIDE SEQUENCE [LARGE SCALE GENOMIC DNA]</scope>
    <source>
        <tissue evidence="5">Leaf</tissue>
    </source>
</reference>
<evidence type="ECO:0000259" key="3">
    <source>
        <dbReference type="Pfam" id="PF23559"/>
    </source>
</evidence>